<gene>
    <name evidence="9" type="ORF">EDC27_1798</name>
</gene>
<feature type="binding site" evidence="6 7">
    <location>
        <position position="152"/>
    </location>
    <ligand>
        <name>S-adenosyl-L-methionine</name>
        <dbReference type="ChEBI" id="CHEBI:59789"/>
    </ligand>
</feature>
<evidence type="ECO:0000259" key="8">
    <source>
        <dbReference type="Pfam" id="PF00588"/>
    </source>
</evidence>
<evidence type="ECO:0000256" key="6">
    <source>
        <dbReference type="HAMAP-Rule" id="MF_01885"/>
    </source>
</evidence>
<evidence type="ECO:0000256" key="3">
    <source>
        <dbReference type="ARBA" id="ARBA00022679"/>
    </source>
</evidence>
<dbReference type="HAMAP" id="MF_01885">
    <property type="entry name" value="tRNA_methyltr_TrmL"/>
    <property type="match status" value="1"/>
</dbReference>
<evidence type="ECO:0000313" key="10">
    <source>
        <dbReference type="Proteomes" id="UP000276223"/>
    </source>
</evidence>
<dbReference type="GO" id="GO:0141098">
    <property type="term" value="F:tRNA (cytidine(34)-2'-O)-methyltransferase activity"/>
    <property type="evidence" value="ECO:0007669"/>
    <property type="project" value="RHEA"/>
</dbReference>
<feature type="domain" description="tRNA/rRNA methyltransferase SpoU type" evidence="8">
    <location>
        <begin position="24"/>
        <end position="164"/>
    </location>
</feature>
<comment type="subcellular location">
    <subcellularLocation>
        <location evidence="6">Cytoplasm</location>
    </subcellularLocation>
</comment>
<dbReference type="PANTHER" id="PTHR42971:SF1">
    <property type="entry name" value="TRNA (CYTIDINE(34)-2'-O)-METHYLTRANSFERASE"/>
    <property type="match status" value="1"/>
</dbReference>
<dbReference type="PANTHER" id="PTHR42971">
    <property type="entry name" value="TRNA (CYTIDINE(34)-2'-O)-METHYLTRANSFERASE"/>
    <property type="match status" value="1"/>
</dbReference>
<protein>
    <recommendedName>
        <fullName evidence="6">Putative tRNA (cytidine(34)-2'-O)-methyltransferase</fullName>
        <ecNumber evidence="6">2.1.1.207</ecNumber>
    </recommendedName>
    <alternativeName>
        <fullName evidence="6">tRNA (cytidine/uridine-2'-O-)-methyltransferase</fullName>
    </alternativeName>
</protein>
<reference evidence="9 10" key="1">
    <citation type="submission" date="2018-11" db="EMBL/GenBank/DDBJ databases">
        <title>Genomic Encyclopedia of Type Strains, Phase IV (KMG-IV): sequencing the most valuable type-strain genomes for metagenomic binning, comparative biology and taxonomic classification.</title>
        <authorList>
            <person name="Goeker M."/>
        </authorList>
    </citation>
    <scope>NUCLEOTIDE SEQUENCE [LARGE SCALE GENOMIC DNA]</scope>
    <source>
        <strain evidence="9 10">DSM 22027</strain>
    </source>
</reference>
<comment type="caution">
    <text evidence="9">The sequence shown here is derived from an EMBL/GenBank/DDBJ whole genome shotgun (WGS) entry which is preliminary data.</text>
</comment>
<sequence>MSSRDASGFGGTKGPSVQAIQAPLEVALVEPEIPPNTGNVARTCAAVHVPLHLVEPLGFRLTDRYLKRAGLDYWPYVNVTVHRSLQHFLRHMEGRRLLFFSKKASLDYDAFVYMPGDCLVFGSETQGLPAWLLEAHADRALRIPMDSAHVRSLNLATAVGIALFEARRQIKGQLAPSRPQAALSL</sequence>
<comment type="similarity">
    <text evidence="6">Belongs to the class IV-like SAM-binding methyltransferase superfamily. RNA methyltransferase TrmH family. TrmL subfamily.</text>
</comment>
<feature type="binding site" evidence="6 7">
    <location>
        <position position="122"/>
    </location>
    <ligand>
        <name>S-adenosyl-L-methionine</name>
        <dbReference type="ChEBI" id="CHEBI:59789"/>
    </ligand>
</feature>
<feature type="binding site" evidence="6 7">
    <location>
        <position position="143"/>
    </location>
    <ligand>
        <name>S-adenosyl-L-methionine</name>
        <dbReference type="ChEBI" id="CHEBI:59789"/>
    </ligand>
</feature>
<dbReference type="GO" id="GO:0002130">
    <property type="term" value="P:wobble position ribose methylation"/>
    <property type="evidence" value="ECO:0007669"/>
    <property type="project" value="TreeGrafter"/>
</dbReference>
<evidence type="ECO:0000256" key="7">
    <source>
        <dbReference type="PIRSR" id="PIRSR029256-1"/>
    </source>
</evidence>
<comment type="caution">
    <text evidence="6">Lacks conserved residue(s) required for the propagation of feature annotation.</text>
</comment>
<name>A0A3N1UXY1_9BACT</name>
<dbReference type="SUPFAM" id="SSF75217">
    <property type="entry name" value="alpha/beta knot"/>
    <property type="match status" value="1"/>
</dbReference>
<dbReference type="PIRSF" id="PIRSF029256">
    <property type="entry name" value="SpoU_TrmH_prd"/>
    <property type="match status" value="1"/>
</dbReference>
<comment type="function">
    <text evidence="6">Could methylate the ribose at the nucleotide 34 wobble position in tRNA.</text>
</comment>
<keyword evidence="4 6" id="KW-0949">S-adenosyl-L-methionine</keyword>
<dbReference type="RefSeq" id="WP_245994410.1">
    <property type="nucleotide sequence ID" value="NZ_RJVA01000012.1"/>
</dbReference>
<keyword evidence="2 6" id="KW-0489">Methyltransferase</keyword>
<keyword evidence="10" id="KW-1185">Reference proteome</keyword>
<dbReference type="Pfam" id="PF00588">
    <property type="entry name" value="SpoU_methylase"/>
    <property type="match status" value="1"/>
</dbReference>
<comment type="catalytic activity">
    <reaction evidence="6">
        <text>cytidine(34) in tRNA + S-adenosyl-L-methionine = 2'-O-methylcytidine(34) in tRNA + S-adenosyl-L-homocysteine + H(+)</text>
        <dbReference type="Rhea" id="RHEA:43084"/>
        <dbReference type="Rhea" id="RHEA-COMP:10331"/>
        <dbReference type="Rhea" id="RHEA-COMP:10332"/>
        <dbReference type="ChEBI" id="CHEBI:15378"/>
        <dbReference type="ChEBI" id="CHEBI:57856"/>
        <dbReference type="ChEBI" id="CHEBI:59789"/>
        <dbReference type="ChEBI" id="CHEBI:74495"/>
        <dbReference type="ChEBI" id="CHEBI:82748"/>
        <dbReference type="EC" id="2.1.1.207"/>
    </reaction>
</comment>
<dbReference type="GO" id="GO:0042802">
    <property type="term" value="F:identical protein binding"/>
    <property type="evidence" value="ECO:0007669"/>
    <property type="project" value="UniProtKB-ARBA"/>
</dbReference>
<dbReference type="Proteomes" id="UP000276223">
    <property type="component" value="Unassembled WGS sequence"/>
</dbReference>
<dbReference type="InterPro" id="IPR001537">
    <property type="entry name" value="SpoU_MeTrfase"/>
</dbReference>
<dbReference type="InterPro" id="IPR029026">
    <property type="entry name" value="tRNA_m1G_MTases_N"/>
</dbReference>
<dbReference type="GO" id="GO:0003723">
    <property type="term" value="F:RNA binding"/>
    <property type="evidence" value="ECO:0007669"/>
    <property type="project" value="InterPro"/>
</dbReference>
<evidence type="ECO:0000256" key="2">
    <source>
        <dbReference type="ARBA" id="ARBA00022603"/>
    </source>
</evidence>
<comment type="catalytic activity">
    <reaction evidence="6">
        <text>5-carboxymethylaminomethyluridine(34) in tRNA(Leu) + S-adenosyl-L-methionine = 5-carboxymethylaminomethyl-2'-O-methyluridine(34) in tRNA(Leu) + S-adenosyl-L-homocysteine + H(+)</text>
        <dbReference type="Rhea" id="RHEA:43088"/>
        <dbReference type="Rhea" id="RHEA-COMP:10333"/>
        <dbReference type="Rhea" id="RHEA-COMP:10334"/>
        <dbReference type="ChEBI" id="CHEBI:15378"/>
        <dbReference type="ChEBI" id="CHEBI:57856"/>
        <dbReference type="ChEBI" id="CHEBI:59789"/>
        <dbReference type="ChEBI" id="CHEBI:74508"/>
        <dbReference type="ChEBI" id="CHEBI:74511"/>
        <dbReference type="EC" id="2.1.1.207"/>
    </reaction>
</comment>
<keyword evidence="3 6" id="KW-0808">Transferase</keyword>
<evidence type="ECO:0000313" key="9">
    <source>
        <dbReference type="EMBL" id="ROQ92116.1"/>
    </source>
</evidence>
<dbReference type="CDD" id="cd18094">
    <property type="entry name" value="SpoU-like_TrmL"/>
    <property type="match status" value="1"/>
</dbReference>
<evidence type="ECO:0000256" key="4">
    <source>
        <dbReference type="ARBA" id="ARBA00022691"/>
    </source>
</evidence>
<evidence type="ECO:0000256" key="1">
    <source>
        <dbReference type="ARBA" id="ARBA00022490"/>
    </source>
</evidence>
<dbReference type="InterPro" id="IPR016914">
    <property type="entry name" value="TrmL"/>
</dbReference>
<dbReference type="GO" id="GO:0141102">
    <property type="term" value="F:tRNA (5-carboxymethylaminomethyluridine(34)-2'-O)-methyltransferase activity"/>
    <property type="evidence" value="ECO:0007669"/>
    <property type="project" value="RHEA"/>
</dbReference>
<organism evidence="9 10">
    <name type="scientific">Desulfosoma caldarium</name>
    <dbReference type="NCBI Taxonomy" id="610254"/>
    <lineage>
        <taxon>Bacteria</taxon>
        <taxon>Pseudomonadati</taxon>
        <taxon>Thermodesulfobacteriota</taxon>
        <taxon>Syntrophobacteria</taxon>
        <taxon>Syntrophobacterales</taxon>
        <taxon>Syntrophobacteraceae</taxon>
        <taxon>Desulfosoma</taxon>
    </lineage>
</organism>
<dbReference type="Gene3D" id="3.40.1280.10">
    <property type="match status" value="1"/>
</dbReference>
<proteinExistence type="inferred from homology"/>
<dbReference type="AlphaFoldDB" id="A0A3N1UXY1"/>
<dbReference type="InterPro" id="IPR029028">
    <property type="entry name" value="Alpha/beta_knot_MTases"/>
</dbReference>
<dbReference type="EMBL" id="RJVA01000012">
    <property type="protein sequence ID" value="ROQ92116.1"/>
    <property type="molecule type" value="Genomic_DNA"/>
</dbReference>
<dbReference type="EC" id="2.1.1.207" evidence="6"/>
<keyword evidence="1 6" id="KW-0963">Cytoplasm</keyword>
<dbReference type="FunFam" id="3.40.1280.10:FF:000002">
    <property type="entry name" value="Peptidylprolyl isomerase"/>
    <property type="match status" value="1"/>
</dbReference>
<evidence type="ECO:0000256" key="5">
    <source>
        <dbReference type="ARBA" id="ARBA00022694"/>
    </source>
</evidence>
<accession>A0A3N1UXY1</accession>
<keyword evidence="5 6" id="KW-0819">tRNA processing</keyword>
<dbReference type="GO" id="GO:0005737">
    <property type="term" value="C:cytoplasm"/>
    <property type="evidence" value="ECO:0007669"/>
    <property type="project" value="UniProtKB-SubCell"/>
</dbReference>